<keyword evidence="2" id="KW-1185">Reference proteome</keyword>
<sequence length="93" mass="10765">MTNLNKLYTLYDVHSKKEQDALKDLLINHLPKEYTAKVILKLSTNNINVDSQTVRNTKNGFSKNILVFNAIIEIAKDYKDISNRLRENLQKTS</sequence>
<dbReference type="EMBL" id="JAMFLZ010000001">
    <property type="protein sequence ID" value="MCL6294082.1"/>
    <property type="molecule type" value="Genomic_DNA"/>
</dbReference>
<dbReference type="Proteomes" id="UP001165381">
    <property type="component" value="Unassembled WGS sequence"/>
</dbReference>
<accession>A0ABT0QAS4</accession>
<proteinExistence type="predicted"/>
<gene>
    <name evidence="1" type="ORF">M3P09_03700</name>
</gene>
<protein>
    <submittedName>
        <fullName evidence="1">Uncharacterized protein</fullName>
    </submittedName>
</protein>
<evidence type="ECO:0000313" key="1">
    <source>
        <dbReference type="EMBL" id="MCL6294082.1"/>
    </source>
</evidence>
<name>A0ABT0QAS4_9FLAO</name>
<comment type="caution">
    <text evidence="1">The sequence shown here is derived from an EMBL/GenBank/DDBJ whole genome shotgun (WGS) entry which is preliminary data.</text>
</comment>
<reference evidence="1" key="1">
    <citation type="submission" date="2022-05" db="EMBL/GenBank/DDBJ databases">
        <authorList>
            <person name="Park J.-S."/>
        </authorList>
    </citation>
    <scope>NUCLEOTIDE SEQUENCE</scope>
    <source>
        <strain evidence="1">2012CJ34-3</strain>
    </source>
</reference>
<organism evidence="1 2">
    <name type="scientific">Jejuia spongiicola</name>
    <dbReference type="NCBI Taxonomy" id="2942207"/>
    <lineage>
        <taxon>Bacteria</taxon>
        <taxon>Pseudomonadati</taxon>
        <taxon>Bacteroidota</taxon>
        <taxon>Flavobacteriia</taxon>
        <taxon>Flavobacteriales</taxon>
        <taxon>Flavobacteriaceae</taxon>
        <taxon>Jejuia</taxon>
    </lineage>
</organism>
<dbReference type="RefSeq" id="WP_099564572.1">
    <property type="nucleotide sequence ID" value="NZ_JAMFLZ010000001.1"/>
</dbReference>
<evidence type="ECO:0000313" key="2">
    <source>
        <dbReference type="Proteomes" id="UP001165381"/>
    </source>
</evidence>